<proteinExistence type="predicted"/>
<gene>
    <name evidence="1" type="ORF">CY34DRAFT_611942</name>
</gene>
<protein>
    <submittedName>
        <fullName evidence="1">Uncharacterized protein</fullName>
    </submittedName>
</protein>
<sequence>MDLSNLARQHRGTLHGGEILMFAHVQRGHINMILDRPMYADCLQNFCPRPTTHCSKSFGSSTKLHHLLLYLCRPIRVPPRPGLFDQPGQRLRKPMLALVISSTSGHQSMKPIPPALLPQS</sequence>
<dbReference type="Proteomes" id="UP000054485">
    <property type="component" value="Unassembled WGS sequence"/>
</dbReference>
<reference evidence="2" key="2">
    <citation type="submission" date="2015-01" db="EMBL/GenBank/DDBJ databases">
        <title>Evolutionary Origins and Diversification of the Mycorrhizal Mutualists.</title>
        <authorList>
            <consortium name="DOE Joint Genome Institute"/>
            <consortium name="Mycorrhizal Genomics Consortium"/>
            <person name="Kohler A."/>
            <person name="Kuo A."/>
            <person name="Nagy L.G."/>
            <person name="Floudas D."/>
            <person name="Copeland A."/>
            <person name="Barry K.W."/>
            <person name="Cichocki N."/>
            <person name="Veneault-Fourrey C."/>
            <person name="LaButti K."/>
            <person name="Lindquist E.A."/>
            <person name="Lipzen A."/>
            <person name="Lundell T."/>
            <person name="Morin E."/>
            <person name="Murat C."/>
            <person name="Riley R."/>
            <person name="Ohm R."/>
            <person name="Sun H."/>
            <person name="Tunlid A."/>
            <person name="Henrissat B."/>
            <person name="Grigoriev I.V."/>
            <person name="Hibbett D.S."/>
            <person name="Martin F."/>
        </authorList>
    </citation>
    <scope>NUCLEOTIDE SEQUENCE [LARGE SCALE GENOMIC DNA]</scope>
    <source>
        <strain evidence="2">UH-Slu-Lm8-n1</strain>
    </source>
</reference>
<keyword evidence="2" id="KW-1185">Reference proteome</keyword>
<accession>A0A0D0BET2</accession>
<dbReference type="HOGENOM" id="CLU_2051222_0_0_1"/>
<dbReference type="EMBL" id="KN835187">
    <property type="protein sequence ID" value="KIK44637.1"/>
    <property type="molecule type" value="Genomic_DNA"/>
</dbReference>
<name>A0A0D0BET2_9AGAM</name>
<reference evidence="1 2" key="1">
    <citation type="submission" date="2014-04" db="EMBL/GenBank/DDBJ databases">
        <authorList>
            <consortium name="DOE Joint Genome Institute"/>
            <person name="Kuo A."/>
            <person name="Ruytinx J."/>
            <person name="Rineau F."/>
            <person name="Colpaert J."/>
            <person name="Kohler A."/>
            <person name="Nagy L.G."/>
            <person name="Floudas D."/>
            <person name="Copeland A."/>
            <person name="Barry K.W."/>
            <person name="Cichocki N."/>
            <person name="Veneault-Fourrey C."/>
            <person name="LaButti K."/>
            <person name="Lindquist E.A."/>
            <person name="Lipzen A."/>
            <person name="Lundell T."/>
            <person name="Morin E."/>
            <person name="Murat C."/>
            <person name="Sun H."/>
            <person name="Tunlid A."/>
            <person name="Henrissat B."/>
            <person name="Grigoriev I.V."/>
            <person name="Hibbett D.S."/>
            <person name="Martin F."/>
            <person name="Nordberg H.P."/>
            <person name="Cantor M.N."/>
            <person name="Hua S.X."/>
        </authorList>
    </citation>
    <scope>NUCLEOTIDE SEQUENCE [LARGE SCALE GENOMIC DNA]</scope>
    <source>
        <strain evidence="1 2">UH-Slu-Lm8-n1</strain>
    </source>
</reference>
<evidence type="ECO:0000313" key="2">
    <source>
        <dbReference type="Proteomes" id="UP000054485"/>
    </source>
</evidence>
<evidence type="ECO:0000313" key="1">
    <source>
        <dbReference type="EMBL" id="KIK44637.1"/>
    </source>
</evidence>
<organism evidence="1 2">
    <name type="scientific">Suillus luteus UH-Slu-Lm8-n1</name>
    <dbReference type="NCBI Taxonomy" id="930992"/>
    <lineage>
        <taxon>Eukaryota</taxon>
        <taxon>Fungi</taxon>
        <taxon>Dikarya</taxon>
        <taxon>Basidiomycota</taxon>
        <taxon>Agaricomycotina</taxon>
        <taxon>Agaricomycetes</taxon>
        <taxon>Agaricomycetidae</taxon>
        <taxon>Boletales</taxon>
        <taxon>Suillineae</taxon>
        <taxon>Suillaceae</taxon>
        <taxon>Suillus</taxon>
    </lineage>
</organism>
<dbReference type="AlphaFoldDB" id="A0A0D0BET2"/>
<dbReference type="InParanoid" id="A0A0D0BET2"/>